<dbReference type="Proteomes" id="UP000241964">
    <property type="component" value="Unassembled WGS sequence"/>
</dbReference>
<evidence type="ECO:0000313" key="2">
    <source>
        <dbReference type="Proteomes" id="UP000241964"/>
    </source>
</evidence>
<accession>A0A2P8G0D3</accession>
<proteinExistence type="predicted"/>
<sequence length="393" mass="44733">MASESQIVSEPDKLATKLKAGKEEIECLGKNHVAGDPVLDLRLEVILAELSSHGLDPLRDVLVHTWSLFERDYRGDLDLNSNRVVVGDARALDLEKKRAKVGDSSTIESRHGKPEWDYYDLMQQNLFLNLVVHRDGLYDYLPEGLFHQPVNSTRDRDHADLVNEIAVQFEREHAARRFFQPIEQEFYLQRLLLEFEERKYLITEENLRRNDSGEIFRAFWQLPEKLLSIRQLNNLLHLLPITHRIVGDIKMVTETFELILGVPVELSVLPPISFPIIEQSVKETPEDNWIGPEPSDLGRLSLGTFSLGGIYQDTMPALEVRVGPLTTNQFAGFLPGARERRILDLLQGYFIPAETTVITHLLPDEGNIFKLDGSESASVLGFNAYMVAWPIKA</sequence>
<dbReference type="RefSeq" id="WP_106596818.1">
    <property type="nucleotide sequence ID" value="NZ_PYAS01000008.1"/>
</dbReference>
<comment type="caution">
    <text evidence="1">The sequence shown here is derived from an EMBL/GenBank/DDBJ whole genome shotgun (WGS) entry which is preliminary data.</text>
</comment>
<dbReference type="AlphaFoldDB" id="A0A2P8G0D3"/>
<reference evidence="1 2" key="1">
    <citation type="submission" date="2018-03" db="EMBL/GenBank/DDBJ databases">
        <title>Genomic Encyclopedia of Archaeal and Bacterial Type Strains, Phase II (KMG-II): from individual species to whole genera.</title>
        <authorList>
            <person name="Goeker M."/>
        </authorList>
    </citation>
    <scope>NUCLEOTIDE SEQUENCE [LARGE SCALE GENOMIC DNA]</scope>
    <source>
        <strain evidence="1 2">DSM 29057</strain>
    </source>
</reference>
<organism evidence="1 2">
    <name type="scientific">Dyadobacter jiangsuensis</name>
    <dbReference type="NCBI Taxonomy" id="1591085"/>
    <lineage>
        <taxon>Bacteria</taxon>
        <taxon>Pseudomonadati</taxon>
        <taxon>Bacteroidota</taxon>
        <taxon>Cytophagia</taxon>
        <taxon>Cytophagales</taxon>
        <taxon>Spirosomataceae</taxon>
        <taxon>Dyadobacter</taxon>
    </lineage>
</organism>
<dbReference type="OrthoDB" id="1411058at2"/>
<evidence type="ECO:0000313" key="1">
    <source>
        <dbReference type="EMBL" id="PSL27426.1"/>
    </source>
</evidence>
<protein>
    <submittedName>
        <fullName evidence="1">Type VI secretion system (T6SS) VasB/ImpH family protein</fullName>
    </submittedName>
</protein>
<keyword evidence="2" id="KW-1185">Reference proteome</keyword>
<dbReference type="EMBL" id="PYAS01000008">
    <property type="protein sequence ID" value="PSL27426.1"/>
    <property type="molecule type" value="Genomic_DNA"/>
</dbReference>
<name>A0A2P8G0D3_9BACT</name>
<gene>
    <name evidence="1" type="ORF">CLV60_108284</name>
</gene>